<dbReference type="GO" id="GO:0016746">
    <property type="term" value="F:acyltransferase activity"/>
    <property type="evidence" value="ECO:0007669"/>
    <property type="project" value="UniProtKB-KW"/>
</dbReference>
<evidence type="ECO:0000259" key="3">
    <source>
        <dbReference type="Pfam" id="PF08541"/>
    </source>
</evidence>
<accession>A0A239FAQ9</accession>
<dbReference type="AlphaFoldDB" id="A0A239FAQ9"/>
<evidence type="ECO:0000256" key="2">
    <source>
        <dbReference type="ARBA" id="ARBA00023315"/>
    </source>
</evidence>
<dbReference type="GO" id="GO:0044550">
    <property type="term" value="P:secondary metabolite biosynthetic process"/>
    <property type="evidence" value="ECO:0007669"/>
    <property type="project" value="TreeGrafter"/>
</dbReference>
<evidence type="ECO:0000313" key="4">
    <source>
        <dbReference type="EMBL" id="SNS53821.1"/>
    </source>
</evidence>
<dbReference type="PANTHER" id="PTHR34069:SF2">
    <property type="entry name" value="BETA-KETOACYL-[ACYL-CARRIER-PROTEIN] SYNTHASE III"/>
    <property type="match status" value="1"/>
</dbReference>
<gene>
    <name evidence="4" type="ORF">SAMN06265795_103264</name>
</gene>
<dbReference type="InterPro" id="IPR013747">
    <property type="entry name" value="ACP_syn_III_C"/>
</dbReference>
<keyword evidence="2" id="KW-0012">Acyltransferase</keyword>
<evidence type="ECO:0000313" key="5">
    <source>
        <dbReference type="Proteomes" id="UP000198284"/>
    </source>
</evidence>
<dbReference type="Pfam" id="PF08541">
    <property type="entry name" value="ACP_syn_III_C"/>
    <property type="match status" value="1"/>
</dbReference>
<organism evidence="4 5">
    <name type="scientific">Noviherbaspirillum humi</name>
    <dbReference type="NCBI Taxonomy" id="1688639"/>
    <lineage>
        <taxon>Bacteria</taxon>
        <taxon>Pseudomonadati</taxon>
        <taxon>Pseudomonadota</taxon>
        <taxon>Betaproteobacteria</taxon>
        <taxon>Burkholderiales</taxon>
        <taxon>Oxalobacteraceae</taxon>
        <taxon>Noviherbaspirillum</taxon>
    </lineage>
</organism>
<dbReference type="SUPFAM" id="SSF53901">
    <property type="entry name" value="Thiolase-like"/>
    <property type="match status" value="1"/>
</dbReference>
<reference evidence="4 5" key="1">
    <citation type="submission" date="2017-06" db="EMBL/GenBank/DDBJ databases">
        <authorList>
            <person name="Kim H.J."/>
            <person name="Triplett B.A."/>
        </authorList>
    </citation>
    <scope>NUCLEOTIDE SEQUENCE [LARGE SCALE GENOMIC DNA]</scope>
    <source>
        <strain evidence="4 5">U15</strain>
    </source>
</reference>
<dbReference type="EMBL" id="FZOT01000003">
    <property type="protein sequence ID" value="SNS53821.1"/>
    <property type="molecule type" value="Genomic_DNA"/>
</dbReference>
<dbReference type="Gene3D" id="3.40.47.10">
    <property type="match status" value="1"/>
</dbReference>
<dbReference type="InterPro" id="IPR016039">
    <property type="entry name" value="Thiolase-like"/>
</dbReference>
<name>A0A239FAQ9_9BURK</name>
<sequence length="111" mass="11782">MNGKKVMKLALQNMPAFMEELLASKGMSVETMDLIIPHQASHLGMAHMSKRIGVDPSRIVDIYSTHGNQVAASIPTALHEALASGRLQPGKRALLIGTAAGLSIGGMVMDF</sequence>
<keyword evidence="5" id="KW-1185">Reference proteome</keyword>
<feature type="domain" description="Beta-ketoacyl-[acyl-carrier-protein] synthase III C-terminal" evidence="3">
    <location>
        <begin position="22"/>
        <end position="110"/>
    </location>
</feature>
<proteinExistence type="predicted"/>
<dbReference type="PANTHER" id="PTHR34069">
    <property type="entry name" value="3-OXOACYL-[ACYL-CARRIER-PROTEIN] SYNTHASE 3"/>
    <property type="match status" value="1"/>
</dbReference>
<keyword evidence="1" id="KW-0808">Transferase</keyword>
<evidence type="ECO:0000256" key="1">
    <source>
        <dbReference type="ARBA" id="ARBA00022679"/>
    </source>
</evidence>
<protein>
    <submittedName>
        <fullName evidence="4">3-Oxoacyl-[acyl-carrier-protein (ACP)] synthase III C terminal</fullName>
    </submittedName>
</protein>
<dbReference type="Proteomes" id="UP000198284">
    <property type="component" value="Unassembled WGS sequence"/>
</dbReference>